<protein>
    <submittedName>
        <fullName evidence="1">Uncharacterized protein</fullName>
    </submittedName>
</protein>
<name>A0A397ILG3_9GLOM</name>
<evidence type="ECO:0000313" key="1">
    <source>
        <dbReference type="EMBL" id="RHZ76761.1"/>
    </source>
</evidence>
<dbReference type="Proteomes" id="UP000266861">
    <property type="component" value="Unassembled WGS sequence"/>
</dbReference>
<dbReference type="EMBL" id="PQFF01000181">
    <property type="protein sequence ID" value="RHZ76761.1"/>
    <property type="molecule type" value="Genomic_DNA"/>
</dbReference>
<dbReference type="OrthoDB" id="10463012at2759"/>
<organism evidence="1 2">
    <name type="scientific">Diversispora epigaea</name>
    <dbReference type="NCBI Taxonomy" id="1348612"/>
    <lineage>
        <taxon>Eukaryota</taxon>
        <taxon>Fungi</taxon>
        <taxon>Fungi incertae sedis</taxon>
        <taxon>Mucoromycota</taxon>
        <taxon>Glomeromycotina</taxon>
        <taxon>Glomeromycetes</taxon>
        <taxon>Diversisporales</taxon>
        <taxon>Diversisporaceae</taxon>
        <taxon>Diversispora</taxon>
    </lineage>
</organism>
<evidence type="ECO:0000313" key="2">
    <source>
        <dbReference type="Proteomes" id="UP000266861"/>
    </source>
</evidence>
<accession>A0A397ILG3</accession>
<reference evidence="1 2" key="1">
    <citation type="submission" date="2018-08" db="EMBL/GenBank/DDBJ databases">
        <title>Genome and evolution of the arbuscular mycorrhizal fungus Diversispora epigaea (formerly Glomus versiforme) and its bacterial endosymbionts.</title>
        <authorList>
            <person name="Sun X."/>
            <person name="Fei Z."/>
            <person name="Harrison M."/>
        </authorList>
    </citation>
    <scope>NUCLEOTIDE SEQUENCE [LARGE SCALE GENOMIC DNA]</scope>
    <source>
        <strain evidence="1 2">IT104</strain>
    </source>
</reference>
<gene>
    <name evidence="1" type="ORF">Glove_193g60</name>
</gene>
<comment type="caution">
    <text evidence="1">The sequence shown here is derived from an EMBL/GenBank/DDBJ whole genome shotgun (WGS) entry which is preliminary data.</text>
</comment>
<sequence length="213" mass="24425">MPPKSRNVQLAAARKKKQLKKLQITEILSDSSDFNDNDELSDNFKEDATWNDEDLEKTIDKITQSAFDIMLKNVKNNPVVFNNARPLTYHGNSPRTKRRKKTIAKVAIKGSTEITTYFTTPVSLLNNKDNEIFNNLNDLDEVIKREGFNLALEELNLLIKDISLVPQVKNRLQLIIQYINLRLNGYKCMEASKIIAIGIGKGEYQARLIRTWT</sequence>
<dbReference type="AlphaFoldDB" id="A0A397ILG3"/>
<keyword evidence="2" id="KW-1185">Reference proteome</keyword>
<proteinExistence type="predicted"/>